<name>A0ABW4FBZ7_9PSEU</name>
<comment type="caution">
    <text evidence="6">The sequence shown here is derived from an EMBL/GenBank/DDBJ whole genome shotgun (WGS) entry which is preliminary data.</text>
</comment>
<dbReference type="PANTHER" id="PTHR35901:SF1">
    <property type="entry name" value="EXONUCLEASE VAPC9"/>
    <property type="match status" value="1"/>
</dbReference>
<evidence type="ECO:0000259" key="5">
    <source>
        <dbReference type="Pfam" id="PF01850"/>
    </source>
</evidence>
<protein>
    <submittedName>
        <fullName evidence="6">Type II toxin-antitoxin system VapC family toxin</fullName>
    </submittedName>
</protein>
<dbReference type="EMBL" id="JBHUCO010000072">
    <property type="protein sequence ID" value="MFD1523904.1"/>
    <property type="molecule type" value="Genomic_DNA"/>
</dbReference>
<dbReference type="Proteomes" id="UP001597114">
    <property type="component" value="Unassembled WGS sequence"/>
</dbReference>
<evidence type="ECO:0000256" key="1">
    <source>
        <dbReference type="ARBA" id="ARBA00022722"/>
    </source>
</evidence>
<dbReference type="InterPro" id="IPR044153">
    <property type="entry name" value="PIN_Pae0151-like"/>
</dbReference>
<keyword evidence="1" id="KW-0540">Nuclease</keyword>
<feature type="domain" description="PIN" evidence="5">
    <location>
        <begin position="3"/>
        <end position="117"/>
    </location>
</feature>
<evidence type="ECO:0000256" key="2">
    <source>
        <dbReference type="ARBA" id="ARBA00022723"/>
    </source>
</evidence>
<dbReference type="InterPro" id="IPR029060">
    <property type="entry name" value="PIN-like_dom_sf"/>
</dbReference>
<accession>A0ABW4FBZ7</accession>
<dbReference type="InterPro" id="IPR002716">
    <property type="entry name" value="PIN_dom"/>
</dbReference>
<keyword evidence="7" id="KW-1185">Reference proteome</keyword>
<proteinExistence type="predicted"/>
<evidence type="ECO:0000256" key="4">
    <source>
        <dbReference type="ARBA" id="ARBA00022842"/>
    </source>
</evidence>
<keyword evidence="2" id="KW-0479">Metal-binding</keyword>
<reference evidence="7" key="1">
    <citation type="journal article" date="2019" name="Int. J. Syst. Evol. Microbiol.">
        <title>The Global Catalogue of Microorganisms (GCM) 10K type strain sequencing project: providing services to taxonomists for standard genome sequencing and annotation.</title>
        <authorList>
            <consortium name="The Broad Institute Genomics Platform"/>
            <consortium name="The Broad Institute Genome Sequencing Center for Infectious Disease"/>
            <person name="Wu L."/>
            <person name="Ma J."/>
        </authorList>
    </citation>
    <scope>NUCLEOTIDE SEQUENCE [LARGE SCALE GENOMIC DNA]</scope>
    <source>
        <strain evidence="7">CCM 7043</strain>
    </source>
</reference>
<keyword evidence="3" id="KW-0378">Hydrolase</keyword>
<dbReference type="Gene3D" id="3.40.50.1010">
    <property type="entry name" value="5'-nuclease"/>
    <property type="match status" value="1"/>
</dbReference>
<dbReference type="PANTHER" id="PTHR35901">
    <property type="entry name" value="RIBONUCLEASE VAPC3"/>
    <property type="match status" value="1"/>
</dbReference>
<keyword evidence="4" id="KW-0460">Magnesium</keyword>
<evidence type="ECO:0000313" key="6">
    <source>
        <dbReference type="EMBL" id="MFD1523904.1"/>
    </source>
</evidence>
<dbReference type="SUPFAM" id="SSF88723">
    <property type="entry name" value="PIN domain-like"/>
    <property type="match status" value="1"/>
</dbReference>
<dbReference type="CDD" id="cd09873">
    <property type="entry name" value="PIN_Pae0151-like"/>
    <property type="match status" value="1"/>
</dbReference>
<sequence length="128" mass="13806">MNASAIVAALGPPDPVAERVVATMAGHRTVATQMLPFEAAAALRKMQLRGAIDEMSANSAHRDVQGLPIDLWPRRPLAERAWALRASGSCYDACYVALAELTDAPLITLDRRLAQAPGPRCRFVTPEE</sequence>
<dbReference type="Pfam" id="PF01850">
    <property type="entry name" value="PIN"/>
    <property type="match status" value="1"/>
</dbReference>
<evidence type="ECO:0000313" key="7">
    <source>
        <dbReference type="Proteomes" id="UP001597114"/>
    </source>
</evidence>
<gene>
    <name evidence="6" type="ORF">ACFSJD_40905</name>
</gene>
<evidence type="ECO:0000256" key="3">
    <source>
        <dbReference type="ARBA" id="ARBA00022801"/>
    </source>
</evidence>
<organism evidence="6 7">
    <name type="scientific">Pseudonocardia yunnanensis</name>
    <dbReference type="NCBI Taxonomy" id="58107"/>
    <lineage>
        <taxon>Bacteria</taxon>
        <taxon>Bacillati</taxon>
        <taxon>Actinomycetota</taxon>
        <taxon>Actinomycetes</taxon>
        <taxon>Pseudonocardiales</taxon>
        <taxon>Pseudonocardiaceae</taxon>
        <taxon>Pseudonocardia</taxon>
    </lineage>
</organism>
<dbReference type="RefSeq" id="WP_344726845.1">
    <property type="nucleotide sequence ID" value="NZ_BAAAUS010000039.1"/>
</dbReference>
<dbReference type="InterPro" id="IPR051619">
    <property type="entry name" value="TypeII_TA_RNase_PINc/VapC"/>
</dbReference>